<feature type="signal peptide" evidence="4">
    <location>
        <begin position="1"/>
        <end position="26"/>
    </location>
</feature>
<comment type="caution">
    <text evidence="5">The sequence shown here is derived from an EMBL/GenBank/DDBJ whole genome shotgun (WGS) entry which is preliminary data.</text>
</comment>
<gene>
    <name evidence="5" type="ORF">B296_00053258</name>
</gene>
<organism evidence="5 6">
    <name type="scientific">Ensete ventricosum</name>
    <name type="common">Abyssinian banana</name>
    <name type="synonym">Musa ensete</name>
    <dbReference type="NCBI Taxonomy" id="4639"/>
    <lineage>
        <taxon>Eukaryota</taxon>
        <taxon>Viridiplantae</taxon>
        <taxon>Streptophyta</taxon>
        <taxon>Embryophyta</taxon>
        <taxon>Tracheophyta</taxon>
        <taxon>Spermatophyta</taxon>
        <taxon>Magnoliopsida</taxon>
        <taxon>Liliopsida</taxon>
        <taxon>Zingiberales</taxon>
        <taxon>Musaceae</taxon>
        <taxon>Ensete</taxon>
    </lineage>
</organism>
<evidence type="ECO:0000313" key="5">
    <source>
        <dbReference type="EMBL" id="RRT38400.1"/>
    </source>
</evidence>
<protein>
    <recommendedName>
        <fullName evidence="4">Dirigent protein</fullName>
    </recommendedName>
</protein>
<dbReference type="PANTHER" id="PTHR21495">
    <property type="entry name" value="NUCLEOPORIN-RELATED"/>
    <property type="match status" value="1"/>
</dbReference>
<evidence type="ECO:0000256" key="2">
    <source>
        <dbReference type="ARBA" id="ARBA00011738"/>
    </source>
</evidence>
<dbReference type="AlphaFoldDB" id="A0A426XG43"/>
<accession>A0A426XG43</accession>
<keyword evidence="3 4" id="KW-0964">Secreted</keyword>
<dbReference type="GO" id="GO:0009699">
    <property type="term" value="P:phenylpropanoid biosynthetic process"/>
    <property type="evidence" value="ECO:0007669"/>
    <property type="project" value="UniProtKB-ARBA"/>
</dbReference>
<dbReference type="GO" id="GO:0048046">
    <property type="term" value="C:apoplast"/>
    <property type="evidence" value="ECO:0007669"/>
    <property type="project" value="UniProtKB-SubCell"/>
</dbReference>
<comment type="subunit">
    <text evidence="2 4">Homodimer.</text>
</comment>
<evidence type="ECO:0000256" key="3">
    <source>
        <dbReference type="ARBA" id="ARBA00022525"/>
    </source>
</evidence>
<dbReference type="Proteomes" id="UP000287651">
    <property type="component" value="Unassembled WGS sequence"/>
</dbReference>
<comment type="similarity">
    <text evidence="1 4">Belongs to the plant dirigent protein family.</text>
</comment>
<name>A0A426XG43_ENSVE</name>
<sequence length="189" mass="20600">MASSSPRHYSALSYLIILFFTLLVAAVAFPVTSEFELEPQNRTHFRVYFHETFIGPDNTTLNVVEKNRPNGFGDIFIFDTVLRVGLEANSTYVGKAQGVTFMVSRRDVSLLIPLVMVFTEGEFANSTITMIGTMDGAGKADRAIIGGTGRFQFASGNAVSEVISRAAEGLVAVFDVYVVHHAGGVRRNP</sequence>
<dbReference type="InterPro" id="IPR004265">
    <property type="entry name" value="Dirigent"/>
</dbReference>
<reference evidence="5 6" key="1">
    <citation type="journal article" date="2014" name="Agronomy (Basel)">
        <title>A Draft Genome Sequence for Ensete ventricosum, the Drought-Tolerant Tree Against Hunger.</title>
        <authorList>
            <person name="Harrison J."/>
            <person name="Moore K.A."/>
            <person name="Paszkiewicz K."/>
            <person name="Jones T."/>
            <person name="Grant M."/>
            <person name="Ambacheew D."/>
            <person name="Muzemil S."/>
            <person name="Studholme D.J."/>
        </authorList>
    </citation>
    <scope>NUCLEOTIDE SEQUENCE [LARGE SCALE GENOMIC DNA]</scope>
</reference>
<proteinExistence type="inferred from homology"/>
<keyword evidence="4" id="KW-0732">Signal</keyword>
<keyword evidence="4" id="KW-0052">Apoplast</keyword>
<comment type="function">
    <text evidence="4">Dirigent proteins impart stereoselectivity on the phenoxy radical-coupling reaction, yielding optically active lignans from two molecules of coniferyl alcohol in the biosynthesis of lignans, flavonolignans, and alkaloids and thus plays a central role in plant secondary metabolism.</text>
</comment>
<dbReference type="Pfam" id="PF03018">
    <property type="entry name" value="Dirigent"/>
    <property type="match status" value="1"/>
</dbReference>
<feature type="chain" id="PRO_5018818801" description="Dirigent protein" evidence="4">
    <location>
        <begin position="27"/>
        <end position="189"/>
    </location>
</feature>
<evidence type="ECO:0000256" key="1">
    <source>
        <dbReference type="ARBA" id="ARBA00010746"/>
    </source>
</evidence>
<evidence type="ECO:0000256" key="4">
    <source>
        <dbReference type="RuleBase" id="RU363099"/>
    </source>
</evidence>
<comment type="subcellular location">
    <subcellularLocation>
        <location evidence="4">Secreted</location>
        <location evidence="4">Extracellular space</location>
        <location evidence="4">Apoplast</location>
    </subcellularLocation>
</comment>
<dbReference type="Gene3D" id="2.40.480.10">
    <property type="entry name" value="Allene oxide cyclase-like"/>
    <property type="match status" value="1"/>
</dbReference>
<evidence type="ECO:0000313" key="6">
    <source>
        <dbReference type="Proteomes" id="UP000287651"/>
    </source>
</evidence>
<dbReference type="EMBL" id="AMZH03021258">
    <property type="protein sequence ID" value="RRT38400.1"/>
    <property type="molecule type" value="Genomic_DNA"/>
</dbReference>
<dbReference type="InterPro" id="IPR044859">
    <property type="entry name" value="Allene_oxi_cyc_Dirigent"/>
</dbReference>